<evidence type="ECO:0000256" key="4">
    <source>
        <dbReference type="ARBA" id="ARBA00022832"/>
    </source>
</evidence>
<keyword evidence="6" id="KW-0809">Transit peptide</keyword>
<evidence type="ECO:0000256" key="7">
    <source>
        <dbReference type="ARBA" id="ARBA00023002"/>
    </source>
</evidence>
<dbReference type="GO" id="GO:0006633">
    <property type="term" value="P:fatty acid biosynthetic process"/>
    <property type="evidence" value="ECO:0007669"/>
    <property type="project" value="UniProtKB-KW"/>
</dbReference>
<keyword evidence="8" id="KW-0443">Lipid metabolism</keyword>
<dbReference type="Gene3D" id="3.40.50.720">
    <property type="entry name" value="NAD(P)-binding Rossmann-like Domain"/>
    <property type="match status" value="1"/>
</dbReference>
<keyword evidence="3" id="KW-0444">Lipid biosynthesis</keyword>
<name>A0A6J3MIJ1_9PEZI</name>
<dbReference type="SUPFAM" id="SSF51735">
    <property type="entry name" value="NAD(P)-binding Rossmann-fold domains"/>
    <property type="match status" value="1"/>
</dbReference>
<evidence type="ECO:0000313" key="15">
    <source>
        <dbReference type="RefSeq" id="XP_033463763.1"/>
    </source>
</evidence>
<dbReference type="InterPro" id="IPR013154">
    <property type="entry name" value="ADH-like_N"/>
</dbReference>
<protein>
    <recommendedName>
        <fullName evidence="11">enoyl-[acyl-carrier-protein] reductase</fullName>
        <ecNumber evidence="11">1.3.1.104</ecNumber>
    </recommendedName>
</protein>
<feature type="domain" description="Enoyl reductase (ER)" evidence="13">
    <location>
        <begin position="33"/>
        <end position="351"/>
    </location>
</feature>
<dbReference type="SUPFAM" id="SSF50129">
    <property type="entry name" value="GroES-like"/>
    <property type="match status" value="1"/>
</dbReference>
<evidence type="ECO:0000256" key="11">
    <source>
        <dbReference type="ARBA" id="ARBA00038963"/>
    </source>
</evidence>
<reference evidence="15" key="2">
    <citation type="submission" date="2020-04" db="EMBL/GenBank/DDBJ databases">
        <authorList>
            <consortium name="NCBI Genome Project"/>
        </authorList>
    </citation>
    <scope>NUCLEOTIDE SEQUENCE</scope>
    <source>
        <strain evidence="15">CBS 342.82</strain>
    </source>
</reference>
<dbReference type="Gene3D" id="3.90.180.10">
    <property type="entry name" value="Medium-chain alcohol dehydrogenases, catalytic domain"/>
    <property type="match status" value="1"/>
</dbReference>
<keyword evidence="9" id="KW-0496">Mitochondrion</keyword>
<dbReference type="PANTHER" id="PTHR43981:SF2">
    <property type="entry name" value="ENOYL-[ACYL-CARRIER-PROTEIN] REDUCTASE, MITOCHONDRIAL"/>
    <property type="match status" value="1"/>
</dbReference>
<dbReference type="CDD" id="cd08290">
    <property type="entry name" value="ETR"/>
    <property type="match status" value="1"/>
</dbReference>
<dbReference type="InterPro" id="IPR036291">
    <property type="entry name" value="NAD(P)-bd_dom_sf"/>
</dbReference>
<evidence type="ECO:0000256" key="2">
    <source>
        <dbReference type="ARBA" id="ARBA00010371"/>
    </source>
</evidence>
<dbReference type="SMART" id="SM00829">
    <property type="entry name" value="PKS_ER"/>
    <property type="match status" value="1"/>
</dbReference>
<dbReference type="GO" id="GO:0005739">
    <property type="term" value="C:mitochondrion"/>
    <property type="evidence" value="ECO:0007669"/>
    <property type="project" value="UniProtKB-SubCell"/>
</dbReference>
<dbReference type="Pfam" id="PF08240">
    <property type="entry name" value="ADH_N"/>
    <property type="match status" value="1"/>
</dbReference>
<accession>A0A6J3MIJ1</accession>
<dbReference type="EC" id="1.3.1.104" evidence="11"/>
<dbReference type="InterPro" id="IPR013149">
    <property type="entry name" value="ADH-like_C"/>
</dbReference>
<keyword evidence="7" id="KW-0560">Oxidoreductase</keyword>
<dbReference type="OrthoDB" id="7482721at2759"/>
<dbReference type="GeneID" id="54364550"/>
<dbReference type="Proteomes" id="UP000504637">
    <property type="component" value="Unplaced"/>
</dbReference>
<dbReference type="AlphaFoldDB" id="A0A6J3MIJ1"/>
<evidence type="ECO:0000256" key="12">
    <source>
        <dbReference type="ARBA" id="ARBA00048843"/>
    </source>
</evidence>
<evidence type="ECO:0000256" key="3">
    <source>
        <dbReference type="ARBA" id="ARBA00022516"/>
    </source>
</evidence>
<keyword evidence="4" id="KW-0276">Fatty acid metabolism</keyword>
<reference evidence="15" key="3">
    <citation type="submission" date="2025-08" db="UniProtKB">
        <authorList>
            <consortium name="RefSeq"/>
        </authorList>
    </citation>
    <scope>IDENTIFICATION</scope>
    <source>
        <strain evidence="15">CBS 342.82</strain>
    </source>
</reference>
<sequence>MEQMRPGYQVRSISLYGYEQAKALVLSSHGEPKDVLKLHGHSISPPHGDRVNIRFLASPINPADINQIQGVYPTKPSWTTELGTADRIAVGGNEGVAEVISKGSGVTGIEKGDWVIMKTQGFGTWRTHAQTTADKLIPIKNRVGLTPKQVGTISVNPCTAYRMLKDFVDLQPGEWFIQNGANSGVGRAAIQLARLWGIKSLNIIRKRDSEEATQTMIAELKSLGADAVITEDDLNSRDKMQTILNDGRDKLRLALNCVGGPQVNSMAKHLAPGSYVVTYGAMSKQPVNLPMGLLIFKDIRFSGFWVSRWKTPEDKMACVEEILDLIRQGKFKDVPSQEIPFKHDSSEKTLVAAVQGTLDGFRSGKGIFTFDE</sequence>
<comment type="catalytic activity">
    <reaction evidence="12">
        <text>a 2,3-saturated acyl-[ACP] + NADP(+) = a (2E)-enoyl-[ACP] + NADPH + H(+)</text>
        <dbReference type="Rhea" id="RHEA:22564"/>
        <dbReference type="Rhea" id="RHEA-COMP:9925"/>
        <dbReference type="Rhea" id="RHEA-COMP:9926"/>
        <dbReference type="ChEBI" id="CHEBI:15378"/>
        <dbReference type="ChEBI" id="CHEBI:57783"/>
        <dbReference type="ChEBI" id="CHEBI:58349"/>
        <dbReference type="ChEBI" id="CHEBI:78784"/>
        <dbReference type="ChEBI" id="CHEBI:78785"/>
        <dbReference type="EC" id="1.3.1.104"/>
    </reaction>
</comment>
<evidence type="ECO:0000313" key="14">
    <source>
        <dbReference type="Proteomes" id="UP000504637"/>
    </source>
</evidence>
<proteinExistence type="inferred from homology"/>
<evidence type="ECO:0000256" key="8">
    <source>
        <dbReference type="ARBA" id="ARBA00023098"/>
    </source>
</evidence>
<dbReference type="Pfam" id="PF00107">
    <property type="entry name" value="ADH_zinc_N"/>
    <property type="match status" value="1"/>
</dbReference>
<dbReference type="PANTHER" id="PTHR43981">
    <property type="entry name" value="ENOYL-[ACYL-CARRIER-PROTEIN] REDUCTASE, MITOCHONDRIAL"/>
    <property type="match status" value="1"/>
</dbReference>
<dbReference type="InterPro" id="IPR011032">
    <property type="entry name" value="GroES-like_sf"/>
</dbReference>
<dbReference type="FunFam" id="3.40.50.720:FF:000112">
    <property type="entry name" value="Enoyl-[acyl-carrier-protein] reductase 1, mitochondrial"/>
    <property type="match status" value="1"/>
</dbReference>
<gene>
    <name evidence="15" type="ORF">K489DRAFT_392793</name>
</gene>
<comment type="subcellular location">
    <subcellularLocation>
        <location evidence="1">Mitochondrion</location>
    </subcellularLocation>
</comment>
<dbReference type="InterPro" id="IPR020843">
    <property type="entry name" value="ER"/>
</dbReference>
<evidence type="ECO:0000256" key="5">
    <source>
        <dbReference type="ARBA" id="ARBA00022857"/>
    </source>
</evidence>
<organism evidence="15">
    <name type="scientific">Dissoconium aciculare CBS 342.82</name>
    <dbReference type="NCBI Taxonomy" id="1314786"/>
    <lineage>
        <taxon>Eukaryota</taxon>
        <taxon>Fungi</taxon>
        <taxon>Dikarya</taxon>
        <taxon>Ascomycota</taxon>
        <taxon>Pezizomycotina</taxon>
        <taxon>Dothideomycetes</taxon>
        <taxon>Dothideomycetidae</taxon>
        <taxon>Mycosphaerellales</taxon>
        <taxon>Dissoconiaceae</taxon>
        <taxon>Dissoconium</taxon>
    </lineage>
</organism>
<evidence type="ECO:0000256" key="10">
    <source>
        <dbReference type="ARBA" id="ARBA00023160"/>
    </source>
</evidence>
<evidence type="ECO:0000256" key="9">
    <source>
        <dbReference type="ARBA" id="ARBA00023128"/>
    </source>
</evidence>
<reference evidence="15" key="1">
    <citation type="submission" date="2020-01" db="EMBL/GenBank/DDBJ databases">
        <authorList>
            <consortium name="DOE Joint Genome Institute"/>
            <person name="Haridas S."/>
            <person name="Albert R."/>
            <person name="Binder M."/>
            <person name="Bloem J."/>
            <person name="Labutti K."/>
            <person name="Salamov A."/>
            <person name="Andreopoulos B."/>
            <person name="Baker S.E."/>
            <person name="Barry K."/>
            <person name="Bills G."/>
            <person name="Bluhm B.H."/>
            <person name="Cannon C."/>
            <person name="Castanera R."/>
            <person name="Culley D.E."/>
            <person name="Daum C."/>
            <person name="Ezra D."/>
            <person name="Gonzalez J.B."/>
            <person name="Henrissat B."/>
            <person name="Kuo A."/>
            <person name="Liang C."/>
            <person name="Lipzen A."/>
            <person name="Lutzoni F."/>
            <person name="Magnuson J."/>
            <person name="Mondo S."/>
            <person name="Nolan M."/>
            <person name="Ohm R."/>
            <person name="Pangilinan J."/>
            <person name="Park H.-J."/>
            <person name="Ramirez L."/>
            <person name="Alfaro M."/>
            <person name="Sun H."/>
            <person name="Tritt A."/>
            <person name="Yoshinaga Y."/>
            <person name="Zwiers L.-H."/>
            <person name="Turgeon B.G."/>
            <person name="Goodwin S.B."/>
            <person name="Spatafora J.W."/>
            <person name="Crous P.W."/>
            <person name="Grigoriev I.V."/>
        </authorList>
    </citation>
    <scope>NUCLEOTIDE SEQUENCE</scope>
    <source>
        <strain evidence="15">CBS 342.82</strain>
    </source>
</reference>
<evidence type="ECO:0000256" key="1">
    <source>
        <dbReference type="ARBA" id="ARBA00004173"/>
    </source>
</evidence>
<evidence type="ECO:0000256" key="6">
    <source>
        <dbReference type="ARBA" id="ARBA00022946"/>
    </source>
</evidence>
<keyword evidence="14" id="KW-1185">Reference proteome</keyword>
<evidence type="ECO:0000259" key="13">
    <source>
        <dbReference type="SMART" id="SM00829"/>
    </source>
</evidence>
<keyword evidence="5" id="KW-0521">NADP</keyword>
<dbReference type="GO" id="GO:0141148">
    <property type="term" value="F:enoyl-[acyl-carrier-protein] reductase (NADPH) activity"/>
    <property type="evidence" value="ECO:0007669"/>
    <property type="project" value="UniProtKB-EC"/>
</dbReference>
<dbReference type="InterPro" id="IPR051034">
    <property type="entry name" value="Mito_Enoyl-ACP_Reductase"/>
</dbReference>
<comment type="similarity">
    <text evidence="2">Belongs to the zinc-containing alcohol dehydrogenase family. Quinone oxidoreductase subfamily.</text>
</comment>
<keyword evidence="10" id="KW-0275">Fatty acid biosynthesis</keyword>
<dbReference type="RefSeq" id="XP_033463763.1">
    <property type="nucleotide sequence ID" value="XM_033606750.1"/>
</dbReference>